<reference evidence="1" key="1">
    <citation type="submission" date="2023-03" db="UniProtKB">
        <authorList>
            <consortium name="EnsemblPlants"/>
        </authorList>
    </citation>
    <scope>IDENTIFICATION</scope>
</reference>
<accession>A0A9I9E745</accession>
<protein>
    <submittedName>
        <fullName evidence="1">Uncharacterized protein</fullName>
    </submittedName>
</protein>
<dbReference type="AlphaFoldDB" id="A0A9I9E745"/>
<dbReference type="Gramene" id="MELO3C029633.2.1">
    <property type="protein sequence ID" value="MELO3C029633.2.1"/>
    <property type="gene ID" value="MELO3C029633.2"/>
</dbReference>
<proteinExistence type="predicted"/>
<evidence type="ECO:0000313" key="1">
    <source>
        <dbReference type="EnsemblPlants" id="MELO3C029633.2.1"/>
    </source>
</evidence>
<name>A0A9I9E745_CUCME</name>
<organism evidence="1">
    <name type="scientific">Cucumis melo</name>
    <name type="common">Muskmelon</name>
    <dbReference type="NCBI Taxonomy" id="3656"/>
    <lineage>
        <taxon>Eukaryota</taxon>
        <taxon>Viridiplantae</taxon>
        <taxon>Streptophyta</taxon>
        <taxon>Embryophyta</taxon>
        <taxon>Tracheophyta</taxon>
        <taxon>Spermatophyta</taxon>
        <taxon>Magnoliopsida</taxon>
        <taxon>eudicotyledons</taxon>
        <taxon>Gunneridae</taxon>
        <taxon>Pentapetalae</taxon>
        <taxon>rosids</taxon>
        <taxon>fabids</taxon>
        <taxon>Cucurbitales</taxon>
        <taxon>Cucurbitaceae</taxon>
        <taxon>Benincaseae</taxon>
        <taxon>Cucumis</taxon>
    </lineage>
</organism>
<dbReference type="EnsemblPlants" id="MELO3C029633.2.1">
    <property type="protein sequence ID" value="MELO3C029633.2.1"/>
    <property type="gene ID" value="MELO3C029633.2"/>
</dbReference>
<sequence length="93" mass="10504">MKANHSPSFSNIPLKVPKHSSTLFIPQNPNNGTHTSKPKITTFLPEWQVEEKLLEHISNISLMNTHQAERLKRGIPDTFGNSTVSKDIIQVFL</sequence>